<dbReference type="InterPro" id="IPR000160">
    <property type="entry name" value="GGDEF_dom"/>
</dbReference>
<dbReference type="InterPro" id="IPR050469">
    <property type="entry name" value="Diguanylate_Cyclase"/>
</dbReference>
<comment type="caution">
    <text evidence="3">The sequence shown here is derived from an EMBL/GenBank/DDBJ whole genome shotgun (WGS) entry which is preliminary data.</text>
</comment>
<dbReference type="CDD" id="cd01949">
    <property type="entry name" value="GGDEF"/>
    <property type="match status" value="1"/>
</dbReference>
<organism evidence="3 4">
    <name type="scientific">Bariatricus massiliensis</name>
    <dbReference type="NCBI Taxonomy" id="1745713"/>
    <lineage>
        <taxon>Bacteria</taxon>
        <taxon>Bacillati</taxon>
        <taxon>Bacillota</taxon>
        <taxon>Clostridia</taxon>
        <taxon>Lachnospirales</taxon>
        <taxon>Lachnospiraceae</taxon>
        <taxon>Bariatricus</taxon>
    </lineage>
</organism>
<dbReference type="EMBL" id="JAJCIS010000005">
    <property type="protein sequence ID" value="MCB7387566.1"/>
    <property type="molecule type" value="Genomic_DNA"/>
</dbReference>
<dbReference type="CDD" id="cd12912">
    <property type="entry name" value="PDC2_MCP_like"/>
    <property type="match status" value="1"/>
</dbReference>
<evidence type="ECO:0000256" key="1">
    <source>
        <dbReference type="SAM" id="Phobius"/>
    </source>
</evidence>
<evidence type="ECO:0000259" key="2">
    <source>
        <dbReference type="PROSITE" id="PS50887"/>
    </source>
</evidence>
<dbReference type="EC" id="2.7.7.65" evidence="3"/>
<dbReference type="PANTHER" id="PTHR45138:SF9">
    <property type="entry name" value="DIGUANYLATE CYCLASE DGCM-RELATED"/>
    <property type="match status" value="1"/>
</dbReference>
<evidence type="ECO:0000313" key="4">
    <source>
        <dbReference type="Proteomes" id="UP001299546"/>
    </source>
</evidence>
<proteinExistence type="predicted"/>
<dbReference type="NCBIfam" id="TIGR00254">
    <property type="entry name" value="GGDEF"/>
    <property type="match status" value="1"/>
</dbReference>
<accession>A0ABS8DGM8</accession>
<feature type="domain" description="GGDEF" evidence="2">
    <location>
        <begin position="364"/>
        <end position="491"/>
    </location>
</feature>
<dbReference type="RefSeq" id="WP_082891760.1">
    <property type="nucleotide sequence ID" value="NZ_JAJCIQ010000006.1"/>
</dbReference>
<keyword evidence="1" id="KW-1133">Transmembrane helix</keyword>
<dbReference type="GO" id="GO:0052621">
    <property type="term" value="F:diguanylate cyclase activity"/>
    <property type="evidence" value="ECO:0007669"/>
    <property type="project" value="UniProtKB-EC"/>
</dbReference>
<name>A0ABS8DGM8_9FIRM</name>
<keyword evidence="1" id="KW-0472">Membrane</keyword>
<sequence length="627" mass="71396">MESTEQERKVKPALLGIKIAIVFFTALAILVFAAYIVISQNVQDMLIDNTLNLFSSMVEQGVTTIEYELQVGKKDAADMAEAFSISNRDDKTVTFPTVDSDPNIIRMVYVTNDDVTVTDEQHLDIRERADIVEAFSGKTSVYGPYFNEDNEYVICYSAPVVQDGKVAGVLSIEKDGYYFCSLIQEIQFMGTGESYIINEEGTDIAVSNQNHIEWVDERYNAEKILNTKDDPVTRSVFELEQKGLKGEKGTGNYYWNNGLCYLAYAPIPSEGWVLLAGVREEELVSMTQSALYSSIIKSPIFNICIVVFLMLTGIIVYWIASSFKKTVAINKELKIIANYDPLTGTLNRNSFHTAMDTLSNEQNSSLACIYIDANGLHEINNHLGHQAGDNMLRTVVEVLRRVFSPENVYRIGGDEFVVFCRNQKEQEVYHKSELARKNLKEQGYEISIGIEWRDSNIDIKNMVNMAEESMNLDKQRYYQSNGKERQIRALNQKLEKMVLEKQDADAFLAVLSPIFKGVYFVDLGTDTVRHIFIPPYFAEMLEEAGDVFSKALTLYAEQIVAGGFRREFKKFCDLAYVKKQLDMDNTPELTYPKTDGSFMKLRILKFKIYTDQCRETLWIFSEIEGQI</sequence>
<evidence type="ECO:0000313" key="3">
    <source>
        <dbReference type="EMBL" id="MCB7387566.1"/>
    </source>
</evidence>
<reference evidence="3 4" key="1">
    <citation type="submission" date="2021-10" db="EMBL/GenBank/DDBJ databases">
        <title>Collection of gut derived symbiotic bacterial strains cultured from healthy donors.</title>
        <authorList>
            <person name="Lin H."/>
            <person name="Littmann E."/>
            <person name="Kohout C."/>
            <person name="Pamer E.G."/>
        </authorList>
    </citation>
    <scope>NUCLEOTIDE SEQUENCE [LARGE SCALE GENOMIC DNA]</scope>
    <source>
        <strain evidence="3 4">DFI.1.165</strain>
    </source>
</reference>
<feature type="transmembrane region" description="Helical" evidence="1">
    <location>
        <begin position="12"/>
        <end position="38"/>
    </location>
</feature>
<dbReference type="Gene3D" id="3.30.70.270">
    <property type="match status" value="1"/>
</dbReference>
<dbReference type="PANTHER" id="PTHR45138">
    <property type="entry name" value="REGULATORY COMPONENTS OF SENSORY TRANSDUCTION SYSTEM"/>
    <property type="match status" value="1"/>
</dbReference>
<dbReference type="Proteomes" id="UP001299546">
    <property type="component" value="Unassembled WGS sequence"/>
</dbReference>
<dbReference type="InterPro" id="IPR043128">
    <property type="entry name" value="Rev_trsase/Diguanyl_cyclase"/>
</dbReference>
<dbReference type="PROSITE" id="PS50887">
    <property type="entry name" value="GGDEF"/>
    <property type="match status" value="1"/>
</dbReference>
<keyword evidence="1" id="KW-0812">Transmembrane</keyword>
<dbReference type="InterPro" id="IPR029787">
    <property type="entry name" value="Nucleotide_cyclase"/>
</dbReference>
<keyword evidence="3" id="KW-0808">Transferase</keyword>
<dbReference type="Gene3D" id="3.30.450.20">
    <property type="entry name" value="PAS domain"/>
    <property type="match status" value="1"/>
</dbReference>
<protein>
    <submittedName>
        <fullName evidence="3">Diguanylate cyclase</fullName>
        <ecNumber evidence="3">2.7.7.65</ecNumber>
    </submittedName>
</protein>
<dbReference type="SMART" id="SM00267">
    <property type="entry name" value="GGDEF"/>
    <property type="match status" value="1"/>
</dbReference>
<feature type="transmembrane region" description="Helical" evidence="1">
    <location>
        <begin position="300"/>
        <end position="320"/>
    </location>
</feature>
<gene>
    <name evidence="3" type="ORF">LIZ65_09710</name>
</gene>
<keyword evidence="3" id="KW-0548">Nucleotidyltransferase</keyword>
<dbReference type="SUPFAM" id="SSF55073">
    <property type="entry name" value="Nucleotide cyclase"/>
    <property type="match status" value="1"/>
</dbReference>
<keyword evidence="4" id="KW-1185">Reference proteome</keyword>
<dbReference type="Pfam" id="PF00990">
    <property type="entry name" value="GGDEF"/>
    <property type="match status" value="1"/>
</dbReference>